<feature type="chain" id="PRO_5005562848" description="Dihydrodipicolinate reductase" evidence="1">
    <location>
        <begin position="20"/>
        <end position="117"/>
    </location>
</feature>
<keyword evidence="1" id="KW-0732">Signal</keyword>
<dbReference type="OrthoDB" id="7874348at2"/>
<gene>
    <name evidence="2" type="ORF">ROTO_20110</name>
</gene>
<feature type="signal peptide" evidence="1">
    <location>
        <begin position="1"/>
        <end position="19"/>
    </location>
</feature>
<evidence type="ECO:0000256" key="1">
    <source>
        <dbReference type="SAM" id="SignalP"/>
    </source>
</evidence>
<dbReference type="EMBL" id="LGVV01000024">
    <property type="protein sequence ID" value="KNX41416.1"/>
    <property type="molecule type" value="Genomic_DNA"/>
</dbReference>
<evidence type="ECO:0008006" key="4">
    <source>
        <dbReference type="Google" id="ProtNLM"/>
    </source>
</evidence>
<keyword evidence="3" id="KW-1185">Reference proteome</keyword>
<evidence type="ECO:0000313" key="3">
    <source>
        <dbReference type="Proteomes" id="UP000037046"/>
    </source>
</evidence>
<name>A0A0L6CUL0_9RHOB</name>
<comment type="caution">
    <text evidence="2">The sequence shown here is derived from an EMBL/GenBank/DDBJ whole genome shotgun (WGS) entry which is preliminary data.</text>
</comment>
<protein>
    <recommendedName>
        <fullName evidence="4">Dihydrodipicolinate reductase</fullName>
    </recommendedName>
</protein>
<dbReference type="Proteomes" id="UP000037046">
    <property type="component" value="Unassembled WGS sequence"/>
</dbReference>
<dbReference type="RefSeq" id="WP_050662897.1">
    <property type="nucleotide sequence ID" value="NZ_CP118494.1"/>
</dbReference>
<accession>A0A0L6CUL0</accession>
<dbReference type="PATRIC" id="fig|74031.6.peg.2049"/>
<sequence>MRAVLISILCLGLAGPVAAEGFNNITDRARFVSLIKDRDLTRFGISLNVTPEGQIKGRAFGRDVTGAWKWNGDYFCRDLYWGSTDLGPNCQAVRLQGNKLRFISDQGSGRYADLYLE</sequence>
<proteinExistence type="predicted"/>
<evidence type="ECO:0000313" key="2">
    <source>
        <dbReference type="EMBL" id="KNX41416.1"/>
    </source>
</evidence>
<dbReference type="AlphaFoldDB" id="A0A0L6CUL0"/>
<dbReference type="STRING" id="74031.SAMN04488077_10479"/>
<organism evidence="2 3">
    <name type="scientific">Roseovarius tolerans</name>
    <dbReference type="NCBI Taxonomy" id="74031"/>
    <lineage>
        <taxon>Bacteria</taxon>
        <taxon>Pseudomonadati</taxon>
        <taxon>Pseudomonadota</taxon>
        <taxon>Alphaproteobacteria</taxon>
        <taxon>Rhodobacterales</taxon>
        <taxon>Roseobacteraceae</taxon>
        <taxon>Roseovarius</taxon>
    </lineage>
</organism>
<reference evidence="3" key="1">
    <citation type="submission" date="2015-07" db="EMBL/GenBank/DDBJ databases">
        <title>Draft Genome Sequence of Roseovarius tolerans EL-164, a producer of N-Acylated Alanine Methyl Esters (NAMEs).</title>
        <authorList>
            <person name="Voget S."/>
            <person name="Bruns H."/>
            <person name="Wagner-Doebler I."/>
            <person name="Schulz S."/>
            <person name="Daniel R."/>
        </authorList>
    </citation>
    <scope>NUCLEOTIDE SEQUENCE [LARGE SCALE GENOMIC DNA]</scope>
    <source>
        <strain evidence="3">EL-164</strain>
    </source>
</reference>